<organism evidence="2 3">
    <name type="scientific">Kitasatospora paranensis</name>
    <dbReference type="NCBI Taxonomy" id="258053"/>
    <lineage>
        <taxon>Bacteria</taxon>
        <taxon>Bacillati</taxon>
        <taxon>Actinomycetota</taxon>
        <taxon>Actinomycetes</taxon>
        <taxon>Kitasatosporales</taxon>
        <taxon>Streptomycetaceae</taxon>
        <taxon>Kitasatospora</taxon>
    </lineage>
</organism>
<reference evidence="3" key="1">
    <citation type="journal article" date="2019" name="Int. J. Syst. Evol. Microbiol.">
        <title>The Global Catalogue of Microorganisms (GCM) 10K type strain sequencing project: providing services to taxonomists for standard genome sequencing and annotation.</title>
        <authorList>
            <consortium name="The Broad Institute Genomics Platform"/>
            <consortium name="The Broad Institute Genome Sequencing Center for Infectious Disease"/>
            <person name="Wu L."/>
            <person name="Ma J."/>
        </authorList>
    </citation>
    <scope>NUCLEOTIDE SEQUENCE [LARGE SCALE GENOMIC DNA]</scope>
    <source>
        <strain evidence="3">CGMCC 1.12859</strain>
    </source>
</reference>
<sequence>MTEDRRPARRRWAQRGAGADGGALSLYVAVCAAALVILVGIVLDLGGRLRAVERADARAQEAARVASQQLDLDALLQGKGYRIAGQQAAADAADAYLRSYNLTGQTRLVDDHTVEVRATGTYTTALLGAVLPDFTHLQVHGYGKATLVHGITEAENG</sequence>
<dbReference type="RefSeq" id="WP_380230639.1">
    <property type="nucleotide sequence ID" value="NZ_JBHSVH010000002.1"/>
</dbReference>
<gene>
    <name evidence="2" type="ORF">ACFQMG_06350</name>
</gene>
<evidence type="ECO:0000313" key="2">
    <source>
        <dbReference type="EMBL" id="MFC7179182.1"/>
    </source>
</evidence>
<keyword evidence="1" id="KW-0812">Transmembrane</keyword>
<dbReference type="EMBL" id="JBHTAJ010000009">
    <property type="protein sequence ID" value="MFC7179182.1"/>
    <property type="molecule type" value="Genomic_DNA"/>
</dbReference>
<feature type="transmembrane region" description="Helical" evidence="1">
    <location>
        <begin position="21"/>
        <end position="43"/>
    </location>
</feature>
<keyword evidence="1" id="KW-1133">Transmembrane helix</keyword>
<dbReference type="Proteomes" id="UP001596435">
    <property type="component" value="Unassembled WGS sequence"/>
</dbReference>
<keyword evidence="3" id="KW-1185">Reference proteome</keyword>
<accession>A0ABW2FS28</accession>
<evidence type="ECO:0000313" key="3">
    <source>
        <dbReference type="Proteomes" id="UP001596435"/>
    </source>
</evidence>
<comment type="caution">
    <text evidence="2">The sequence shown here is derived from an EMBL/GenBank/DDBJ whole genome shotgun (WGS) entry which is preliminary data.</text>
</comment>
<keyword evidence="1" id="KW-0472">Membrane</keyword>
<name>A0ABW2FS28_9ACTN</name>
<evidence type="ECO:0008006" key="4">
    <source>
        <dbReference type="Google" id="ProtNLM"/>
    </source>
</evidence>
<protein>
    <recommendedName>
        <fullName evidence="4">Flp pilus-assembly TadG-like N-terminal domain-containing protein</fullName>
    </recommendedName>
</protein>
<evidence type="ECO:0000256" key="1">
    <source>
        <dbReference type="SAM" id="Phobius"/>
    </source>
</evidence>
<proteinExistence type="predicted"/>